<name>A0A409XBZ5_PSICY</name>
<dbReference type="InParanoid" id="A0A409XBZ5"/>
<protein>
    <submittedName>
        <fullName evidence="1">Uncharacterized protein</fullName>
    </submittedName>
</protein>
<dbReference type="AlphaFoldDB" id="A0A409XBZ5"/>
<proteinExistence type="predicted"/>
<evidence type="ECO:0000313" key="2">
    <source>
        <dbReference type="Proteomes" id="UP000283269"/>
    </source>
</evidence>
<organism evidence="1 2">
    <name type="scientific">Psilocybe cyanescens</name>
    <dbReference type="NCBI Taxonomy" id="93625"/>
    <lineage>
        <taxon>Eukaryota</taxon>
        <taxon>Fungi</taxon>
        <taxon>Dikarya</taxon>
        <taxon>Basidiomycota</taxon>
        <taxon>Agaricomycotina</taxon>
        <taxon>Agaricomycetes</taxon>
        <taxon>Agaricomycetidae</taxon>
        <taxon>Agaricales</taxon>
        <taxon>Agaricineae</taxon>
        <taxon>Strophariaceae</taxon>
        <taxon>Psilocybe</taxon>
    </lineage>
</organism>
<comment type="caution">
    <text evidence="1">The sequence shown here is derived from an EMBL/GenBank/DDBJ whole genome shotgun (WGS) entry which is preliminary data.</text>
</comment>
<dbReference type="Proteomes" id="UP000283269">
    <property type="component" value="Unassembled WGS sequence"/>
</dbReference>
<gene>
    <name evidence="1" type="ORF">CVT25_012369</name>
</gene>
<sequence>MYRPEMFTSHAFKLKQGLMNTISNSGREDLFRHTMLSSKSLLAWTFVALQVIGGLAVPTRREITDILKRADNSADDVVNTPAGPISKSKLHAVPQGAQIQQLGSTGSSQSIRVLAANGTTIHTITSAASTHTRRTLVSGYAAYTYWANAPNAIPIALFSTSWIVPPIPENSDDSQLLYLFNGLESTAGDSILQPVLQYGVSAAGGGNYWSVASWFVANGEAFYTPAVEVSPGQSLQGILTATSLTTSDTGEKVYGYNSLLAPIPSSSLSISSPVELTSAWEVLEIYNVNEASDLPRGRTQMTKINIINNNGQRPPVNWTPYTDDAKFGAQVVMDGPTDGEVDIIYPLQ</sequence>
<evidence type="ECO:0000313" key="1">
    <source>
        <dbReference type="EMBL" id="PPQ88309.1"/>
    </source>
</evidence>
<dbReference type="OrthoDB" id="3256306at2759"/>
<keyword evidence="2" id="KW-1185">Reference proteome</keyword>
<accession>A0A409XBZ5</accession>
<reference evidence="1 2" key="1">
    <citation type="journal article" date="2018" name="Evol. Lett.">
        <title>Horizontal gene cluster transfer increased hallucinogenic mushroom diversity.</title>
        <authorList>
            <person name="Reynolds H.T."/>
            <person name="Vijayakumar V."/>
            <person name="Gluck-Thaler E."/>
            <person name="Korotkin H.B."/>
            <person name="Matheny P.B."/>
            <person name="Slot J.C."/>
        </authorList>
    </citation>
    <scope>NUCLEOTIDE SEQUENCE [LARGE SCALE GENOMIC DNA]</scope>
    <source>
        <strain evidence="1 2">2631</strain>
    </source>
</reference>
<dbReference type="EMBL" id="NHYD01002103">
    <property type="protein sequence ID" value="PPQ88309.1"/>
    <property type="molecule type" value="Genomic_DNA"/>
</dbReference>